<dbReference type="EMBL" id="SMLW01000673">
    <property type="protein sequence ID" value="MTI28831.1"/>
    <property type="molecule type" value="Genomic_DNA"/>
</dbReference>
<name>A0ABW9RXS3_9BACT</name>
<evidence type="ECO:0000313" key="3">
    <source>
        <dbReference type="Proteomes" id="UP000798808"/>
    </source>
</evidence>
<protein>
    <recommendedName>
        <fullName evidence="4">C4-dicarboxylate ABC transporter substrate-binding protein</fullName>
    </recommendedName>
</protein>
<dbReference type="PANTHER" id="PTHR42941:SF1">
    <property type="entry name" value="SLL1037 PROTEIN"/>
    <property type="match status" value="1"/>
</dbReference>
<accession>A0ABW9RXS3</accession>
<dbReference type="Gene3D" id="3.40.190.10">
    <property type="entry name" value="Periplasmic binding protein-like II"/>
    <property type="match status" value="2"/>
</dbReference>
<proteinExistence type="predicted"/>
<dbReference type="PANTHER" id="PTHR42941">
    <property type="entry name" value="SLL1037 PROTEIN"/>
    <property type="match status" value="1"/>
</dbReference>
<evidence type="ECO:0000313" key="2">
    <source>
        <dbReference type="EMBL" id="MTI28831.1"/>
    </source>
</evidence>
<keyword evidence="3" id="KW-1185">Reference proteome</keyword>
<organism evidence="2 3">
    <name type="scientific">Fulvivirga kasyanovii</name>
    <dbReference type="NCBI Taxonomy" id="396812"/>
    <lineage>
        <taxon>Bacteria</taxon>
        <taxon>Pseudomonadati</taxon>
        <taxon>Bacteroidota</taxon>
        <taxon>Cytophagia</taxon>
        <taxon>Cytophagales</taxon>
        <taxon>Fulvivirgaceae</taxon>
        <taxon>Fulvivirga</taxon>
    </lineage>
</organism>
<feature type="transmembrane region" description="Helical" evidence="1">
    <location>
        <begin position="320"/>
        <end position="342"/>
    </location>
</feature>
<reference evidence="2 3" key="1">
    <citation type="submission" date="2019-02" db="EMBL/GenBank/DDBJ databases">
        <authorList>
            <person name="Goldberg S.R."/>
            <person name="Haltli B.A."/>
            <person name="Correa H."/>
            <person name="Russell K.G."/>
        </authorList>
    </citation>
    <scope>NUCLEOTIDE SEQUENCE [LARGE SCALE GENOMIC DNA]</scope>
    <source>
        <strain evidence="2 3">JCM 16186</strain>
    </source>
</reference>
<keyword evidence="1" id="KW-0472">Membrane</keyword>
<gene>
    <name evidence="2" type="ORF">E1163_27980</name>
</gene>
<sequence>MRKNYFWIPAFIMLSFLPFGCGRNHSFTIISEHAEDAGEPANSVIYPLQKSLESAGTKMSVKVDTTWQERSILEKVNSGEADFGLVKNSIAIDDSYPNIRTVMPLFPEVLLTLYKEGKHNLDSLLVNGNVVFIIDKNEEQKLMEKFLDMLRLTPLHAHHIKKHGETKNLRRAVENADVIMLLSSLNSPVINEIMQWQNGLKIYDFNAEGYEYGSVIDGFCLRYSQAVPFTIPKGIFDNFSGTPVRTLAVYDVLISNKQADSDDIYDMVEWIYGSRAQLARHNFEFALLKEDFDNHTFLFPLHAGTKAYLDRNQPTFWERYAELVGVFVSVLAVSAGAASTIYHKLKQRRKDKIDEYYEKVISISSKSYYENASPGELKLLLEELLRIRFDVFQLLIQERISANSAFIIFLLLTQSTIQSLESKVELKDNYGIVNI</sequence>
<evidence type="ECO:0008006" key="4">
    <source>
        <dbReference type="Google" id="ProtNLM"/>
    </source>
</evidence>
<comment type="caution">
    <text evidence="2">The sequence shown here is derived from an EMBL/GenBank/DDBJ whole genome shotgun (WGS) entry which is preliminary data.</text>
</comment>
<keyword evidence="1" id="KW-0812">Transmembrane</keyword>
<dbReference type="RefSeq" id="WP_155176724.1">
    <property type="nucleotide sequence ID" value="NZ_BAAAFL010000012.1"/>
</dbReference>
<evidence type="ECO:0000256" key="1">
    <source>
        <dbReference type="SAM" id="Phobius"/>
    </source>
</evidence>
<keyword evidence="1" id="KW-1133">Transmembrane helix</keyword>
<dbReference type="SUPFAM" id="SSF53850">
    <property type="entry name" value="Periplasmic binding protein-like II"/>
    <property type="match status" value="1"/>
</dbReference>
<dbReference type="Proteomes" id="UP000798808">
    <property type="component" value="Unassembled WGS sequence"/>
</dbReference>
<dbReference type="InterPro" id="IPR011852">
    <property type="entry name" value="TRAP_TAXI"/>
</dbReference>
<dbReference type="Pfam" id="PF16868">
    <property type="entry name" value="NMT1_3"/>
    <property type="match status" value="1"/>
</dbReference>